<feature type="non-terminal residue" evidence="2">
    <location>
        <position position="97"/>
    </location>
</feature>
<organism evidence="2 3">
    <name type="scientific">Tritrichomonas musculus</name>
    <dbReference type="NCBI Taxonomy" id="1915356"/>
    <lineage>
        <taxon>Eukaryota</taxon>
        <taxon>Metamonada</taxon>
        <taxon>Parabasalia</taxon>
        <taxon>Tritrichomonadida</taxon>
        <taxon>Tritrichomonadidae</taxon>
        <taxon>Tritrichomonas</taxon>
    </lineage>
</organism>
<dbReference type="EMBL" id="JAPFFF010000643">
    <property type="protein sequence ID" value="KAK8833804.1"/>
    <property type="molecule type" value="Genomic_DNA"/>
</dbReference>
<evidence type="ECO:0000256" key="1">
    <source>
        <dbReference type="SAM" id="MobiDB-lite"/>
    </source>
</evidence>
<dbReference type="Proteomes" id="UP001470230">
    <property type="component" value="Unassembled WGS sequence"/>
</dbReference>
<accession>A0ABR2GIS8</accession>
<sequence>MVDNFDHIIIVAHVNFVVDLETVITRDNSNNTTPEHSSGGIIQQKHSSSVKFGKSLNPYKEKRTPHFEGNIMDNSRAFFNWFELALLVNTIIFPNIQ</sequence>
<gene>
    <name evidence="2" type="ORF">M9Y10_040252</name>
</gene>
<feature type="compositionally biased region" description="Polar residues" evidence="1">
    <location>
        <begin position="28"/>
        <end position="50"/>
    </location>
</feature>
<comment type="caution">
    <text evidence="2">The sequence shown here is derived from an EMBL/GenBank/DDBJ whole genome shotgun (WGS) entry which is preliminary data.</text>
</comment>
<evidence type="ECO:0000313" key="2">
    <source>
        <dbReference type="EMBL" id="KAK8833804.1"/>
    </source>
</evidence>
<name>A0ABR2GIS8_9EUKA</name>
<protein>
    <submittedName>
        <fullName evidence="2">Uncharacterized protein</fullName>
    </submittedName>
</protein>
<reference evidence="2 3" key="1">
    <citation type="submission" date="2024-04" db="EMBL/GenBank/DDBJ databases">
        <title>Tritrichomonas musculus Genome.</title>
        <authorList>
            <person name="Alves-Ferreira E."/>
            <person name="Grigg M."/>
            <person name="Lorenzi H."/>
            <person name="Galac M."/>
        </authorList>
    </citation>
    <scope>NUCLEOTIDE SEQUENCE [LARGE SCALE GENOMIC DNA]</scope>
    <source>
        <strain evidence="2 3">EAF2021</strain>
    </source>
</reference>
<proteinExistence type="predicted"/>
<keyword evidence="3" id="KW-1185">Reference proteome</keyword>
<evidence type="ECO:0000313" key="3">
    <source>
        <dbReference type="Proteomes" id="UP001470230"/>
    </source>
</evidence>
<feature type="region of interest" description="Disordered" evidence="1">
    <location>
        <begin position="28"/>
        <end position="64"/>
    </location>
</feature>